<dbReference type="RefSeq" id="WP_056995372.1">
    <property type="nucleotide sequence ID" value="NZ_AZGC01000014.1"/>
</dbReference>
<keyword evidence="17 18" id="KW-0132">Cell division</keyword>
<evidence type="ECO:0000256" key="1">
    <source>
        <dbReference type="ARBA" id="ARBA00002734"/>
    </source>
</evidence>
<evidence type="ECO:0000256" key="15">
    <source>
        <dbReference type="ARBA" id="ARBA00032324"/>
    </source>
</evidence>
<comment type="similarity">
    <text evidence="4 17">Belongs to the MurCDEF family.</text>
</comment>
<dbReference type="GO" id="GO:0005737">
    <property type="term" value="C:cytoplasm"/>
    <property type="evidence" value="ECO:0007669"/>
    <property type="project" value="UniProtKB-SubCell"/>
</dbReference>
<dbReference type="Proteomes" id="UP000051084">
    <property type="component" value="Unassembled WGS sequence"/>
</dbReference>
<comment type="catalytic activity">
    <reaction evidence="16 17 18">
        <text>UDP-N-acetyl-alpha-D-muramoyl-L-alanine + D-glutamate + ATP = UDP-N-acetyl-alpha-D-muramoyl-L-alanyl-D-glutamate + ADP + phosphate + H(+)</text>
        <dbReference type="Rhea" id="RHEA:16429"/>
        <dbReference type="ChEBI" id="CHEBI:15378"/>
        <dbReference type="ChEBI" id="CHEBI:29986"/>
        <dbReference type="ChEBI" id="CHEBI:30616"/>
        <dbReference type="ChEBI" id="CHEBI:43474"/>
        <dbReference type="ChEBI" id="CHEBI:83898"/>
        <dbReference type="ChEBI" id="CHEBI:83900"/>
        <dbReference type="ChEBI" id="CHEBI:456216"/>
        <dbReference type="EC" id="6.3.2.9"/>
    </reaction>
</comment>
<evidence type="ECO:0000256" key="3">
    <source>
        <dbReference type="ARBA" id="ARBA00004752"/>
    </source>
</evidence>
<evidence type="ECO:0000259" key="20">
    <source>
        <dbReference type="Pfam" id="PF08245"/>
    </source>
</evidence>
<dbReference type="PANTHER" id="PTHR43692">
    <property type="entry name" value="UDP-N-ACETYLMURAMOYLALANINE--D-GLUTAMATE LIGASE"/>
    <property type="match status" value="1"/>
</dbReference>
<dbReference type="OrthoDB" id="9809796at2"/>
<dbReference type="AlphaFoldDB" id="A0A0R1USB0"/>
<dbReference type="Pfam" id="PF02875">
    <property type="entry name" value="Mur_ligase_C"/>
    <property type="match status" value="1"/>
</dbReference>
<dbReference type="PANTHER" id="PTHR43692:SF1">
    <property type="entry name" value="UDP-N-ACETYLMURAMOYLALANINE--D-GLUTAMATE LIGASE"/>
    <property type="match status" value="1"/>
</dbReference>
<gene>
    <name evidence="17" type="primary">murD</name>
    <name evidence="21" type="ORF">FC21_GL000705</name>
</gene>
<evidence type="ECO:0000256" key="6">
    <source>
        <dbReference type="ARBA" id="ARBA00015655"/>
    </source>
</evidence>
<dbReference type="InterPro" id="IPR036565">
    <property type="entry name" value="Mur-like_cat_sf"/>
</dbReference>
<dbReference type="Gene3D" id="3.40.1190.10">
    <property type="entry name" value="Mur-like, catalytic domain"/>
    <property type="match status" value="1"/>
</dbReference>
<feature type="domain" description="Mur ligase central" evidence="20">
    <location>
        <begin position="117"/>
        <end position="293"/>
    </location>
</feature>
<name>A0A0R1USB0_9LACO</name>
<organism evidence="21 22">
    <name type="scientific">Limosilactobacillus equigenerosi DSM 18793 = JCM 14505</name>
    <dbReference type="NCBI Taxonomy" id="1423742"/>
    <lineage>
        <taxon>Bacteria</taxon>
        <taxon>Bacillati</taxon>
        <taxon>Bacillota</taxon>
        <taxon>Bacilli</taxon>
        <taxon>Lactobacillales</taxon>
        <taxon>Lactobacillaceae</taxon>
        <taxon>Limosilactobacillus</taxon>
    </lineage>
</organism>
<dbReference type="PATRIC" id="fig|1423742.4.peg.734"/>
<dbReference type="InterPro" id="IPR013221">
    <property type="entry name" value="Mur_ligase_cen"/>
</dbReference>
<evidence type="ECO:0000256" key="11">
    <source>
        <dbReference type="ARBA" id="ARBA00022960"/>
    </source>
</evidence>
<evidence type="ECO:0000313" key="22">
    <source>
        <dbReference type="Proteomes" id="UP000051084"/>
    </source>
</evidence>
<proteinExistence type="inferred from homology"/>
<comment type="caution">
    <text evidence="21">The sequence shown here is derived from an EMBL/GenBank/DDBJ whole genome shotgun (WGS) entry which is preliminary data.</text>
</comment>
<sequence length="462" mass="49694">MREITTYQGKKVLVIGFGISGLNAAKLLVKLGATVTANDQKVPQDPSVVKDLEAQGIRVITGANPLSLADEGFDLVVKNPGIPYQVPLIAKFVELGTPIITEVELGSQILAGQLIAVTGSNGKTTTTTLIQKILQAANAKHQVVAAGNIGVSFSAAAQTLTEADTAVLETSSFQLLGAPTLHPHIAVINNIFASHLNYHGTRENYINAKLQITRNQTPEDYLVINWDNEEWQQLSRRTNAQVVPFSRQNLTQAGAYQAGGYLYWRGEQVMAVQDLSLVGPQNVENALAAIAVAKLQGVNNTVIQQVLSSFGGVRHRLQYVMTVAERKIYNDSKATDIEACQVALQGFDQPVVLIAGGLDRGDDFMRLVADFKAHVRVLIAVGETKDRLVAAAKEAGVPVVLTSEDVTTAAPLAWEASQPGEVILLSPACASWDQFPNFEIRGDRFITAMEQVSGGKEVTECD</sequence>
<dbReference type="GO" id="GO:0008764">
    <property type="term" value="F:UDP-N-acetylmuramoylalanine-D-glutamate ligase activity"/>
    <property type="evidence" value="ECO:0007669"/>
    <property type="project" value="UniProtKB-UniRule"/>
</dbReference>
<dbReference type="SUPFAM" id="SSF51984">
    <property type="entry name" value="MurCD N-terminal domain"/>
    <property type="match status" value="1"/>
</dbReference>
<keyword evidence="11 17" id="KW-0133">Cell shape</keyword>
<feature type="domain" description="Mur ligase C-terminal" evidence="19">
    <location>
        <begin position="315"/>
        <end position="429"/>
    </location>
</feature>
<keyword evidence="10 17" id="KW-0067">ATP-binding</keyword>
<evidence type="ECO:0000256" key="14">
    <source>
        <dbReference type="ARBA" id="ARBA00030398"/>
    </source>
</evidence>
<keyword evidence="17 18" id="KW-0131">Cell cycle</keyword>
<dbReference type="SUPFAM" id="SSF53623">
    <property type="entry name" value="MurD-like peptide ligases, catalytic domain"/>
    <property type="match status" value="1"/>
</dbReference>
<dbReference type="EC" id="6.3.2.9" evidence="5 17"/>
<keyword evidence="7 17" id="KW-0963">Cytoplasm</keyword>
<dbReference type="Pfam" id="PF08245">
    <property type="entry name" value="Mur_ligase_M"/>
    <property type="match status" value="1"/>
</dbReference>
<keyword evidence="8 17" id="KW-0436">Ligase</keyword>
<dbReference type="GO" id="GO:0051301">
    <property type="term" value="P:cell division"/>
    <property type="evidence" value="ECO:0007669"/>
    <property type="project" value="UniProtKB-KW"/>
</dbReference>
<evidence type="ECO:0000256" key="13">
    <source>
        <dbReference type="ARBA" id="ARBA00023316"/>
    </source>
</evidence>
<evidence type="ECO:0000256" key="2">
    <source>
        <dbReference type="ARBA" id="ARBA00004496"/>
    </source>
</evidence>
<keyword evidence="12 17" id="KW-0573">Peptidoglycan synthesis</keyword>
<comment type="subcellular location">
    <subcellularLocation>
        <location evidence="2 17 18">Cytoplasm</location>
    </subcellularLocation>
</comment>
<protein>
    <recommendedName>
        <fullName evidence="6 17">UDP-N-acetylmuramoylalanine--D-glutamate ligase</fullName>
        <ecNumber evidence="5 17">6.3.2.9</ecNumber>
    </recommendedName>
    <alternativeName>
        <fullName evidence="15 17">D-glutamic acid-adding enzyme</fullName>
    </alternativeName>
    <alternativeName>
        <fullName evidence="14 17">UDP-N-acetylmuramoyl-L-alanyl-D-glutamate synthetase</fullName>
    </alternativeName>
</protein>
<keyword evidence="9 17" id="KW-0547">Nucleotide-binding</keyword>
<accession>A0A0R1USB0</accession>
<dbReference type="HAMAP" id="MF_00639">
    <property type="entry name" value="MurD"/>
    <property type="match status" value="1"/>
</dbReference>
<keyword evidence="22" id="KW-1185">Reference proteome</keyword>
<dbReference type="Gene3D" id="3.40.50.720">
    <property type="entry name" value="NAD(P)-binding Rossmann-like Domain"/>
    <property type="match status" value="1"/>
</dbReference>
<evidence type="ECO:0000256" key="5">
    <source>
        <dbReference type="ARBA" id="ARBA00012212"/>
    </source>
</evidence>
<evidence type="ECO:0000256" key="8">
    <source>
        <dbReference type="ARBA" id="ARBA00022598"/>
    </source>
</evidence>
<evidence type="ECO:0000256" key="10">
    <source>
        <dbReference type="ARBA" id="ARBA00022840"/>
    </source>
</evidence>
<evidence type="ECO:0000256" key="18">
    <source>
        <dbReference type="RuleBase" id="RU003664"/>
    </source>
</evidence>
<dbReference type="STRING" id="417373.GCA_001570685_01059"/>
<dbReference type="Pfam" id="PF21799">
    <property type="entry name" value="MurD-like_N"/>
    <property type="match status" value="1"/>
</dbReference>
<dbReference type="GO" id="GO:0005524">
    <property type="term" value="F:ATP binding"/>
    <property type="evidence" value="ECO:0007669"/>
    <property type="project" value="UniProtKB-UniRule"/>
</dbReference>
<evidence type="ECO:0000256" key="12">
    <source>
        <dbReference type="ARBA" id="ARBA00022984"/>
    </source>
</evidence>
<dbReference type="UniPathway" id="UPA00219"/>
<reference evidence="21 22" key="1">
    <citation type="journal article" date="2015" name="Genome Announc.">
        <title>Expanding the biotechnology potential of lactobacilli through comparative genomics of 213 strains and associated genera.</title>
        <authorList>
            <person name="Sun Z."/>
            <person name="Harris H.M."/>
            <person name="McCann A."/>
            <person name="Guo C."/>
            <person name="Argimon S."/>
            <person name="Zhang W."/>
            <person name="Yang X."/>
            <person name="Jeffery I.B."/>
            <person name="Cooney J.C."/>
            <person name="Kagawa T.F."/>
            <person name="Liu W."/>
            <person name="Song Y."/>
            <person name="Salvetti E."/>
            <person name="Wrobel A."/>
            <person name="Rasinkangas P."/>
            <person name="Parkhill J."/>
            <person name="Rea M.C."/>
            <person name="O'Sullivan O."/>
            <person name="Ritari J."/>
            <person name="Douillard F.P."/>
            <person name="Paul Ross R."/>
            <person name="Yang R."/>
            <person name="Briner A.E."/>
            <person name="Felis G.E."/>
            <person name="de Vos W.M."/>
            <person name="Barrangou R."/>
            <person name="Klaenhammer T.R."/>
            <person name="Caufield P.W."/>
            <person name="Cui Y."/>
            <person name="Zhang H."/>
            <person name="O'Toole P.W."/>
        </authorList>
    </citation>
    <scope>NUCLEOTIDE SEQUENCE [LARGE SCALE GENOMIC DNA]</scope>
    <source>
        <strain evidence="21 22">DSM 18793</strain>
    </source>
</reference>
<feature type="binding site" evidence="17">
    <location>
        <begin position="119"/>
        <end position="125"/>
    </location>
    <ligand>
        <name>ATP</name>
        <dbReference type="ChEBI" id="CHEBI:30616"/>
    </ligand>
</feature>
<dbReference type="EMBL" id="AZGC01000014">
    <property type="protein sequence ID" value="KRL96007.1"/>
    <property type="molecule type" value="Genomic_DNA"/>
</dbReference>
<dbReference type="GO" id="GO:0009252">
    <property type="term" value="P:peptidoglycan biosynthetic process"/>
    <property type="evidence" value="ECO:0007669"/>
    <property type="project" value="UniProtKB-UniRule"/>
</dbReference>
<dbReference type="GO" id="GO:0071555">
    <property type="term" value="P:cell wall organization"/>
    <property type="evidence" value="ECO:0007669"/>
    <property type="project" value="UniProtKB-KW"/>
</dbReference>
<evidence type="ECO:0000256" key="9">
    <source>
        <dbReference type="ARBA" id="ARBA00022741"/>
    </source>
</evidence>
<comment type="function">
    <text evidence="1 17 18">Cell wall formation. Catalyzes the addition of glutamate to the nucleotide precursor UDP-N-acetylmuramoyl-L-alanine (UMA).</text>
</comment>
<evidence type="ECO:0000256" key="16">
    <source>
        <dbReference type="ARBA" id="ARBA00047632"/>
    </source>
</evidence>
<dbReference type="InterPro" id="IPR036615">
    <property type="entry name" value="Mur_ligase_C_dom_sf"/>
</dbReference>
<dbReference type="GO" id="GO:0008360">
    <property type="term" value="P:regulation of cell shape"/>
    <property type="evidence" value="ECO:0007669"/>
    <property type="project" value="UniProtKB-KW"/>
</dbReference>
<evidence type="ECO:0000256" key="17">
    <source>
        <dbReference type="HAMAP-Rule" id="MF_00639"/>
    </source>
</evidence>
<keyword evidence="13 17" id="KW-0961">Cell wall biogenesis/degradation</keyword>
<comment type="pathway">
    <text evidence="3 17 18">Cell wall biogenesis; peptidoglycan biosynthesis.</text>
</comment>
<evidence type="ECO:0000256" key="4">
    <source>
        <dbReference type="ARBA" id="ARBA00010416"/>
    </source>
</evidence>
<dbReference type="SUPFAM" id="SSF53244">
    <property type="entry name" value="MurD-like peptide ligases, peptide-binding domain"/>
    <property type="match status" value="1"/>
</dbReference>
<evidence type="ECO:0000256" key="7">
    <source>
        <dbReference type="ARBA" id="ARBA00022490"/>
    </source>
</evidence>
<dbReference type="Gene3D" id="3.90.190.20">
    <property type="entry name" value="Mur ligase, C-terminal domain"/>
    <property type="match status" value="1"/>
</dbReference>
<evidence type="ECO:0000259" key="19">
    <source>
        <dbReference type="Pfam" id="PF02875"/>
    </source>
</evidence>
<dbReference type="NCBIfam" id="TIGR01087">
    <property type="entry name" value="murD"/>
    <property type="match status" value="1"/>
</dbReference>
<dbReference type="InterPro" id="IPR004101">
    <property type="entry name" value="Mur_ligase_C"/>
</dbReference>
<dbReference type="InterPro" id="IPR005762">
    <property type="entry name" value="MurD"/>
</dbReference>
<evidence type="ECO:0000313" key="21">
    <source>
        <dbReference type="EMBL" id="KRL96007.1"/>
    </source>
</evidence>